<proteinExistence type="predicted"/>
<evidence type="ECO:0000313" key="2">
    <source>
        <dbReference type="Proteomes" id="UP000294200"/>
    </source>
</evidence>
<gene>
    <name evidence="1" type="ORF">BZM27_10190</name>
</gene>
<protein>
    <submittedName>
        <fullName evidence="1">Uncharacterized protein</fullName>
    </submittedName>
</protein>
<keyword evidence="2" id="KW-1185">Reference proteome</keyword>
<reference evidence="1 2" key="1">
    <citation type="submission" date="2017-02" db="EMBL/GenBank/DDBJ databases">
        <title>Paraburkholderia sophoroidis sp. nov. and Paraburkholderia steynii sp. nov. rhizobial symbionts of the fynbos legume Hypocalyptus sophoroides.</title>
        <authorList>
            <person name="Steenkamp E.T."/>
            <person name="Beukes C.W."/>
            <person name="Van Zyl E."/>
            <person name="Avontuur J."/>
            <person name="Chan W.Y."/>
            <person name="Hassen A."/>
            <person name="Palmer M."/>
            <person name="Mthombeni L."/>
            <person name="Phalane F."/>
            <person name="Sereme K."/>
            <person name="Venter S.N."/>
        </authorList>
    </citation>
    <scope>NUCLEOTIDE SEQUENCE [LARGE SCALE GENOMIC DNA]</scope>
    <source>
        <strain evidence="1 2">HC1.1ba</strain>
    </source>
</reference>
<dbReference type="AlphaFoldDB" id="A0A4R0XIT4"/>
<accession>A0A4R0XIT4</accession>
<sequence>MLDTLITLEEAANHRAASIMAGNSPIPLQDGPKWIGRIASERQRNGASLGYPLQANISGLLLAMAPANVILNSIEPYENGWLAKSAPDSDGRHDGYVYIDRREFIEMVGVLHVGPWLTEPRTWWPGVYELQLVKQLPSTVRQLISQLDLPVPLYLFMNLVEVCGTAIVTESDDGIERPFPIPADLNKVNFTPVLLDMLTYHESVVNSLNKIRRVIGLKRSRPFYL</sequence>
<dbReference type="Proteomes" id="UP000294200">
    <property type="component" value="Unassembled WGS sequence"/>
</dbReference>
<organism evidence="1 2">
    <name type="scientific">Paraburkholderia steynii</name>
    <dbReference type="NCBI Taxonomy" id="1245441"/>
    <lineage>
        <taxon>Bacteria</taxon>
        <taxon>Pseudomonadati</taxon>
        <taxon>Pseudomonadota</taxon>
        <taxon>Betaproteobacteria</taxon>
        <taxon>Burkholderiales</taxon>
        <taxon>Burkholderiaceae</taxon>
        <taxon>Paraburkholderia</taxon>
    </lineage>
</organism>
<dbReference type="EMBL" id="MWML01000027">
    <property type="protein sequence ID" value="TCG08745.1"/>
    <property type="molecule type" value="Genomic_DNA"/>
</dbReference>
<evidence type="ECO:0000313" key="1">
    <source>
        <dbReference type="EMBL" id="TCG08745.1"/>
    </source>
</evidence>
<name>A0A4R0XIT4_9BURK</name>
<comment type="caution">
    <text evidence="1">The sequence shown here is derived from an EMBL/GenBank/DDBJ whole genome shotgun (WGS) entry which is preliminary data.</text>
</comment>